<dbReference type="GO" id="GO:0003676">
    <property type="term" value="F:nucleic acid binding"/>
    <property type="evidence" value="ECO:0007669"/>
    <property type="project" value="InterPro"/>
</dbReference>
<dbReference type="Proteomes" id="UP000261540">
    <property type="component" value="Unplaced"/>
</dbReference>
<evidence type="ECO:0008006" key="3">
    <source>
        <dbReference type="Google" id="ProtNLM"/>
    </source>
</evidence>
<reference evidence="1" key="2">
    <citation type="submission" date="2025-09" db="UniProtKB">
        <authorList>
            <consortium name="Ensembl"/>
        </authorList>
    </citation>
    <scope>IDENTIFICATION</scope>
</reference>
<organism evidence="1 2">
    <name type="scientific">Paramormyrops kingsleyae</name>
    <dbReference type="NCBI Taxonomy" id="1676925"/>
    <lineage>
        <taxon>Eukaryota</taxon>
        <taxon>Metazoa</taxon>
        <taxon>Chordata</taxon>
        <taxon>Craniata</taxon>
        <taxon>Vertebrata</taxon>
        <taxon>Euteleostomi</taxon>
        <taxon>Actinopterygii</taxon>
        <taxon>Neopterygii</taxon>
        <taxon>Teleostei</taxon>
        <taxon>Osteoglossocephala</taxon>
        <taxon>Osteoglossomorpha</taxon>
        <taxon>Osteoglossiformes</taxon>
        <taxon>Mormyridae</taxon>
        <taxon>Paramormyrops</taxon>
    </lineage>
</organism>
<reference evidence="1" key="1">
    <citation type="submission" date="2025-08" db="UniProtKB">
        <authorList>
            <consortium name="Ensembl"/>
        </authorList>
    </citation>
    <scope>IDENTIFICATION</scope>
</reference>
<evidence type="ECO:0000313" key="2">
    <source>
        <dbReference type="Proteomes" id="UP000261540"/>
    </source>
</evidence>
<accession>A0A3B3RXM4</accession>
<dbReference type="Ensembl" id="ENSPKIT00000003325.1">
    <property type="protein sequence ID" value="ENSPKIP00000022655.1"/>
    <property type="gene ID" value="ENSPKIG00000006571.1"/>
</dbReference>
<protein>
    <recommendedName>
        <fullName evidence="3">Tc1-like transposase DDE domain-containing protein</fullName>
    </recommendedName>
</protein>
<sequence length="68" mass="7855">LKWVFQKDNDPKHTTQSLDLNPIENLWGDIKNAVSENVVQSSWAGIPVHRCQKSCNKNVLLHVGRRYK</sequence>
<name>A0A3B3RXM4_9TELE</name>
<dbReference type="AlphaFoldDB" id="A0A3B3RXM4"/>
<proteinExistence type="predicted"/>
<dbReference type="InterPro" id="IPR036397">
    <property type="entry name" value="RNaseH_sf"/>
</dbReference>
<dbReference type="STRING" id="1676925.ENSPKIP00000022655"/>
<keyword evidence="2" id="KW-1185">Reference proteome</keyword>
<dbReference type="Gene3D" id="3.30.420.10">
    <property type="entry name" value="Ribonuclease H-like superfamily/Ribonuclease H"/>
    <property type="match status" value="1"/>
</dbReference>
<evidence type="ECO:0000313" key="1">
    <source>
        <dbReference type="Ensembl" id="ENSPKIP00000022655.1"/>
    </source>
</evidence>
<dbReference type="GeneTree" id="ENSGT01030000234970"/>